<evidence type="ECO:0000259" key="2">
    <source>
        <dbReference type="Pfam" id="PF07727"/>
    </source>
</evidence>
<dbReference type="PANTHER" id="PTHR11439">
    <property type="entry name" value="GAG-POL-RELATED RETROTRANSPOSON"/>
    <property type="match status" value="1"/>
</dbReference>
<keyword evidence="3" id="KW-1185">Reference proteome</keyword>
<name>A0ABM3QQ07_SPIOL</name>
<protein>
    <submittedName>
        <fullName evidence="4">Uncharacterized mitochondrial protein AtMg00810-like</fullName>
    </submittedName>
</protein>
<evidence type="ECO:0000313" key="3">
    <source>
        <dbReference type="Proteomes" id="UP000813463"/>
    </source>
</evidence>
<dbReference type="InterPro" id="IPR013103">
    <property type="entry name" value="RVT_2"/>
</dbReference>
<reference evidence="4" key="2">
    <citation type="submission" date="2025-08" db="UniProtKB">
        <authorList>
            <consortium name="RefSeq"/>
        </authorList>
    </citation>
    <scope>IDENTIFICATION</scope>
    <source>
        <tissue evidence="4">Leaf</tissue>
    </source>
</reference>
<dbReference type="Proteomes" id="UP000813463">
    <property type="component" value="Chromosome 5"/>
</dbReference>
<reference evidence="3" key="1">
    <citation type="journal article" date="2021" name="Nat. Commun.">
        <title>Genomic analyses provide insights into spinach domestication and the genetic basis of agronomic traits.</title>
        <authorList>
            <person name="Cai X."/>
            <person name="Sun X."/>
            <person name="Xu C."/>
            <person name="Sun H."/>
            <person name="Wang X."/>
            <person name="Ge C."/>
            <person name="Zhang Z."/>
            <person name="Wang Q."/>
            <person name="Fei Z."/>
            <person name="Jiao C."/>
            <person name="Wang Q."/>
        </authorList>
    </citation>
    <scope>NUCLEOTIDE SEQUENCE [LARGE SCALE GENOMIC DNA]</scope>
    <source>
        <strain evidence="3">cv. Varoflay</strain>
    </source>
</reference>
<sequence length="300" mass="33036">MDVLRSIFFIPCFVLRRTSSPPQVVGTVIATVAACWLSVLMSCCFTKHFINFKKPKSITVKLMGFKDPTHPDYVCLLKKSLYGLKQSPQAWNHGTDIANIMLYVDDIILTASSNSLRKSSMSLLNAEFALKDLGPLSYFLGIAVTRTSGGMVLSKKNYAENIIERAGMTNCKPSHTPVDTKAKLDSSAGESFDDPSHYCALVGVPTHTRPQHMNALKRVVRYIQGTIDFELHLYISTIGSFVPYTDADCGGCPDTRRSTSGYCAFLGDNLISWSSKRQPTMSKSSDEAEYRGVANVVSES</sequence>
<dbReference type="InterPro" id="IPR043502">
    <property type="entry name" value="DNA/RNA_pol_sf"/>
</dbReference>
<evidence type="ECO:0000313" key="4">
    <source>
        <dbReference type="RefSeq" id="XP_056685452.1"/>
    </source>
</evidence>
<dbReference type="SUPFAM" id="SSF56672">
    <property type="entry name" value="DNA/RNA polymerases"/>
    <property type="match status" value="1"/>
</dbReference>
<gene>
    <name evidence="4" type="primary">LOC110806155</name>
</gene>
<dbReference type="PANTHER" id="PTHR11439:SF524">
    <property type="entry name" value="RNA-DIRECTED DNA POLYMERASE, PROTEIN KINASE RLK-PELLE-DLSV FAMILY"/>
    <property type="match status" value="1"/>
</dbReference>
<dbReference type="PROSITE" id="PS51257">
    <property type="entry name" value="PROKAR_LIPOPROTEIN"/>
    <property type="match status" value="1"/>
</dbReference>
<feature type="region of interest" description="Disordered" evidence="1">
    <location>
        <begin position="276"/>
        <end position="300"/>
    </location>
</feature>
<dbReference type="GeneID" id="110806155"/>
<evidence type="ECO:0000256" key="1">
    <source>
        <dbReference type="SAM" id="MobiDB-lite"/>
    </source>
</evidence>
<dbReference type="CDD" id="cd09272">
    <property type="entry name" value="RNase_HI_RT_Ty1"/>
    <property type="match status" value="1"/>
</dbReference>
<dbReference type="Pfam" id="PF07727">
    <property type="entry name" value="RVT_2"/>
    <property type="match status" value="1"/>
</dbReference>
<proteinExistence type="predicted"/>
<organism evidence="3 4">
    <name type="scientific">Spinacia oleracea</name>
    <name type="common">Spinach</name>
    <dbReference type="NCBI Taxonomy" id="3562"/>
    <lineage>
        <taxon>Eukaryota</taxon>
        <taxon>Viridiplantae</taxon>
        <taxon>Streptophyta</taxon>
        <taxon>Embryophyta</taxon>
        <taxon>Tracheophyta</taxon>
        <taxon>Spermatophyta</taxon>
        <taxon>Magnoliopsida</taxon>
        <taxon>eudicotyledons</taxon>
        <taxon>Gunneridae</taxon>
        <taxon>Pentapetalae</taxon>
        <taxon>Caryophyllales</taxon>
        <taxon>Chenopodiaceae</taxon>
        <taxon>Chenopodioideae</taxon>
        <taxon>Anserineae</taxon>
        <taxon>Spinacia</taxon>
    </lineage>
</organism>
<feature type="domain" description="Reverse transcriptase Ty1/copia-type" evidence="2">
    <location>
        <begin position="100"/>
        <end position="178"/>
    </location>
</feature>
<accession>A0ABM3QQ07</accession>
<dbReference type="RefSeq" id="XP_056685452.1">
    <property type="nucleotide sequence ID" value="XM_056829474.1"/>
</dbReference>